<dbReference type="SUPFAM" id="SSF49478">
    <property type="entry name" value="Cna protein B-type domain"/>
    <property type="match status" value="1"/>
</dbReference>
<organism evidence="1 2">
    <name type="scientific">Reichenbachiella faecimaris</name>
    <dbReference type="NCBI Taxonomy" id="692418"/>
    <lineage>
        <taxon>Bacteria</taxon>
        <taxon>Pseudomonadati</taxon>
        <taxon>Bacteroidota</taxon>
        <taxon>Cytophagia</taxon>
        <taxon>Cytophagales</taxon>
        <taxon>Reichenbachiellaceae</taxon>
        <taxon>Reichenbachiella</taxon>
    </lineage>
</organism>
<dbReference type="RefSeq" id="WP_084374404.1">
    <property type="nucleotide sequence ID" value="NZ_FWYF01000004.1"/>
</dbReference>
<dbReference type="Gene3D" id="2.60.40.1120">
    <property type="entry name" value="Carboxypeptidase-like, regulatory domain"/>
    <property type="match status" value="1"/>
</dbReference>
<reference evidence="1 2" key="1">
    <citation type="submission" date="2017-04" db="EMBL/GenBank/DDBJ databases">
        <authorList>
            <person name="Afonso C.L."/>
            <person name="Miller P.J."/>
            <person name="Scott M.A."/>
            <person name="Spackman E."/>
            <person name="Goraichik I."/>
            <person name="Dimitrov K.M."/>
            <person name="Suarez D.L."/>
            <person name="Swayne D.E."/>
        </authorList>
    </citation>
    <scope>NUCLEOTIDE SEQUENCE [LARGE SCALE GENOMIC DNA]</scope>
    <source>
        <strain evidence="1 2">DSM 26133</strain>
    </source>
</reference>
<dbReference type="OrthoDB" id="981116at2"/>
<dbReference type="STRING" id="692418.SAMN04488029_3788"/>
<accession>A0A1W2GPB1</accession>
<dbReference type="Proteomes" id="UP000192472">
    <property type="component" value="Unassembled WGS sequence"/>
</dbReference>
<proteinExistence type="predicted"/>
<protein>
    <submittedName>
        <fullName evidence="1">Uncharacterized protein</fullName>
    </submittedName>
</protein>
<dbReference type="EMBL" id="FWYF01000004">
    <property type="protein sequence ID" value="SMD38404.1"/>
    <property type="molecule type" value="Genomic_DNA"/>
</dbReference>
<evidence type="ECO:0000313" key="1">
    <source>
        <dbReference type="EMBL" id="SMD38404.1"/>
    </source>
</evidence>
<dbReference type="AlphaFoldDB" id="A0A1W2GPB1"/>
<gene>
    <name evidence="1" type="ORF">SAMN04488029_3788</name>
</gene>
<sequence length="120" mass="13119">MKKYLIVALLAVFVVGVSSYAFADLKLLPTSLKVLVLDELGNPVEGAEVSLFKSEKDYRAGTNLLVKKTSDKNGEVVFKKLKVSEYFVHADFDGKTNIGGGVLTEKLVEGRINKVNTIVQ</sequence>
<evidence type="ECO:0000313" key="2">
    <source>
        <dbReference type="Proteomes" id="UP000192472"/>
    </source>
</evidence>
<keyword evidence="2" id="KW-1185">Reference proteome</keyword>
<name>A0A1W2GPB1_REIFA</name>